<dbReference type="Proteomes" id="UP001153269">
    <property type="component" value="Unassembled WGS sequence"/>
</dbReference>
<dbReference type="EMBL" id="CADEAL010004130">
    <property type="protein sequence ID" value="CAB1452496.1"/>
    <property type="molecule type" value="Genomic_DNA"/>
</dbReference>
<keyword evidence="3" id="KW-1185">Reference proteome</keyword>
<feature type="region of interest" description="Disordered" evidence="1">
    <location>
        <begin position="100"/>
        <end position="120"/>
    </location>
</feature>
<proteinExistence type="predicted"/>
<accession>A0A9N7VHN4</accession>
<comment type="caution">
    <text evidence="2">The sequence shown here is derived from an EMBL/GenBank/DDBJ whole genome shotgun (WGS) entry which is preliminary data.</text>
</comment>
<organism evidence="2 3">
    <name type="scientific">Pleuronectes platessa</name>
    <name type="common">European plaice</name>
    <dbReference type="NCBI Taxonomy" id="8262"/>
    <lineage>
        <taxon>Eukaryota</taxon>
        <taxon>Metazoa</taxon>
        <taxon>Chordata</taxon>
        <taxon>Craniata</taxon>
        <taxon>Vertebrata</taxon>
        <taxon>Euteleostomi</taxon>
        <taxon>Actinopterygii</taxon>
        <taxon>Neopterygii</taxon>
        <taxon>Teleostei</taxon>
        <taxon>Neoteleostei</taxon>
        <taxon>Acanthomorphata</taxon>
        <taxon>Carangaria</taxon>
        <taxon>Pleuronectiformes</taxon>
        <taxon>Pleuronectoidei</taxon>
        <taxon>Pleuronectidae</taxon>
        <taxon>Pleuronectes</taxon>
    </lineage>
</organism>
<dbReference type="AlphaFoldDB" id="A0A9N7VHN4"/>
<evidence type="ECO:0000313" key="2">
    <source>
        <dbReference type="EMBL" id="CAB1452496.1"/>
    </source>
</evidence>
<protein>
    <submittedName>
        <fullName evidence="2">Uncharacterized protein</fullName>
    </submittedName>
</protein>
<feature type="region of interest" description="Disordered" evidence="1">
    <location>
        <begin position="1"/>
        <end position="31"/>
    </location>
</feature>
<evidence type="ECO:0000256" key="1">
    <source>
        <dbReference type="SAM" id="MobiDB-lite"/>
    </source>
</evidence>
<name>A0A9N7VHN4_PLEPL</name>
<gene>
    <name evidence="2" type="ORF">PLEPLA_LOCUS40246</name>
</gene>
<sequence length="120" mass="12969">MRDKEGAAPAPQCVPAGVEHRRLRTGGKETKRSQLMHLPNAVGNIAGVYSWSRTRRAADRSSFTWREPDAVCSGGRFPATPQPLAVPVAVPPLRLLARRGGGSFPAGMRARSAPRQMEVI</sequence>
<evidence type="ECO:0000313" key="3">
    <source>
        <dbReference type="Proteomes" id="UP001153269"/>
    </source>
</evidence>
<reference evidence="2" key="1">
    <citation type="submission" date="2020-03" db="EMBL/GenBank/DDBJ databases">
        <authorList>
            <person name="Weist P."/>
        </authorList>
    </citation>
    <scope>NUCLEOTIDE SEQUENCE</scope>
</reference>